<feature type="transmembrane region" description="Helical" evidence="2">
    <location>
        <begin position="138"/>
        <end position="157"/>
    </location>
</feature>
<dbReference type="PANTHER" id="PTHR35797:SF1">
    <property type="entry name" value="PROTEASE"/>
    <property type="match status" value="1"/>
</dbReference>
<sequence length="428" mass="45755">MEGHSTGRGARPRGSPNLPGRARVSPRVTRSRQARTFLTITFSAVLLLCLPALLGVDADYLGVATPLAQWIPALAVILAVRPVRGSRALRSLWRASPFGGARTWIVIGLTTAAILVVAAAQIVVGVAVGVVSWSPDPALGETALLVLPVALLAFLSATGEEFGWRGFLWTRVRGNRGFWWTALAVGAVWAAWHLPLLVAYGAQGDLSWRTVLGTTVDLLVASLVLGAGRELSGSAWPAAWGHALVNSVLVFASTAFVTPATQLPDPAFWVYKALGWAAWVGAAAGMLALRRRLLIAPARDVTGRSLDETEDALLEALRTSDVDALRALLAEDLRFRLPDGSVVDRAADLHAHASGALRFLQIDETHRTTDQQKGKGSTVSRSRVHVVDRGRFAEATMTYRRSWAIVGGRWQVVAGSAEVVNDEEAVAL</sequence>
<feature type="transmembrane region" description="Helical" evidence="2">
    <location>
        <begin position="239"/>
        <end position="257"/>
    </location>
</feature>
<organism evidence="5 6">
    <name type="scientific">Microbacterium testaceum</name>
    <name type="common">Aureobacterium testaceum</name>
    <name type="synonym">Brevibacterium testaceum</name>
    <dbReference type="NCBI Taxonomy" id="2033"/>
    <lineage>
        <taxon>Bacteria</taxon>
        <taxon>Bacillati</taxon>
        <taxon>Actinomycetota</taxon>
        <taxon>Actinomycetes</taxon>
        <taxon>Micrococcales</taxon>
        <taxon>Microbacteriaceae</taxon>
        <taxon>Microbacterium</taxon>
    </lineage>
</organism>
<evidence type="ECO:0000259" key="3">
    <source>
        <dbReference type="Pfam" id="PF02517"/>
    </source>
</evidence>
<protein>
    <submittedName>
        <fullName evidence="5">Uncharacterized protein</fullName>
    </submittedName>
</protein>
<feature type="region of interest" description="Disordered" evidence="1">
    <location>
        <begin position="1"/>
        <end position="28"/>
    </location>
</feature>
<evidence type="ECO:0000313" key="6">
    <source>
        <dbReference type="Proteomes" id="UP000244649"/>
    </source>
</evidence>
<evidence type="ECO:0000259" key="4">
    <source>
        <dbReference type="Pfam" id="PF14534"/>
    </source>
</evidence>
<feature type="transmembrane region" description="Helical" evidence="2">
    <location>
        <begin position="269"/>
        <end position="289"/>
    </location>
</feature>
<feature type="transmembrane region" description="Helical" evidence="2">
    <location>
        <begin position="178"/>
        <end position="200"/>
    </location>
</feature>
<dbReference type="EMBL" id="QDFT01000048">
    <property type="protein sequence ID" value="PVE63709.1"/>
    <property type="molecule type" value="Genomic_DNA"/>
</dbReference>
<keyword evidence="2" id="KW-0472">Membrane</keyword>
<gene>
    <name evidence="5" type="ORF">DC432_13935</name>
</gene>
<dbReference type="PANTHER" id="PTHR35797">
    <property type="entry name" value="PROTEASE-RELATED"/>
    <property type="match status" value="1"/>
</dbReference>
<dbReference type="Pfam" id="PF02517">
    <property type="entry name" value="Rce1-like"/>
    <property type="match status" value="1"/>
</dbReference>
<comment type="caution">
    <text evidence="5">The sequence shown here is derived from an EMBL/GenBank/DDBJ whole genome shotgun (WGS) entry which is preliminary data.</text>
</comment>
<feature type="transmembrane region" description="Helical" evidence="2">
    <location>
        <begin position="60"/>
        <end position="83"/>
    </location>
</feature>
<dbReference type="InterPro" id="IPR042150">
    <property type="entry name" value="MmRce1-like"/>
</dbReference>
<feature type="transmembrane region" description="Helical" evidence="2">
    <location>
        <begin position="104"/>
        <end position="132"/>
    </location>
</feature>
<feature type="domain" description="CAAX prenyl protease 2/Lysostaphin resistance protein A-like" evidence="3">
    <location>
        <begin position="145"/>
        <end position="247"/>
    </location>
</feature>
<feature type="transmembrane region" description="Helical" evidence="2">
    <location>
        <begin position="36"/>
        <end position="54"/>
    </location>
</feature>
<dbReference type="GO" id="GO:0080120">
    <property type="term" value="P:CAAX-box protein maturation"/>
    <property type="evidence" value="ECO:0007669"/>
    <property type="project" value="UniProtKB-ARBA"/>
</dbReference>
<proteinExistence type="predicted"/>
<keyword evidence="2" id="KW-0812">Transmembrane</keyword>
<accession>A0A2T7W3G7</accession>
<reference evidence="5 6" key="1">
    <citation type="submission" date="2018-04" db="EMBL/GenBank/DDBJ databases">
        <authorList>
            <person name="Go L.Y."/>
            <person name="Mitchell J.A."/>
        </authorList>
    </citation>
    <scope>NUCLEOTIDE SEQUENCE [LARGE SCALE GENOMIC DNA]</scope>
    <source>
        <strain evidence="5 6">TPD7010</strain>
    </source>
</reference>
<dbReference type="Pfam" id="PF14534">
    <property type="entry name" value="DUF4440"/>
    <property type="match status" value="1"/>
</dbReference>
<feature type="transmembrane region" description="Helical" evidence="2">
    <location>
        <begin position="206"/>
        <end position="227"/>
    </location>
</feature>
<feature type="domain" description="DUF4440" evidence="4">
    <location>
        <begin position="308"/>
        <end position="412"/>
    </location>
</feature>
<dbReference type="Proteomes" id="UP000244649">
    <property type="component" value="Unassembled WGS sequence"/>
</dbReference>
<dbReference type="InterPro" id="IPR027843">
    <property type="entry name" value="DUF4440"/>
</dbReference>
<evidence type="ECO:0000256" key="1">
    <source>
        <dbReference type="SAM" id="MobiDB-lite"/>
    </source>
</evidence>
<dbReference type="InterPro" id="IPR003675">
    <property type="entry name" value="Rce1/LyrA-like_dom"/>
</dbReference>
<dbReference type="AlphaFoldDB" id="A0A2T7W3G7"/>
<evidence type="ECO:0000256" key="2">
    <source>
        <dbReference type="SAM" id="Phobius"/>
    </source>
</evidence>
<evidence type="ECO:0000313" key="5">
    <source>
        <dbReference type="EMBL" id="PVE63709.1"/>
    </source>
</evidence>
<dbReference type="InterPro" id="IPR032710">
    <property type="entry name" value="NTF2-like_dom_sf"/>
</dbReference>
<dbReference type="Gene3D" id="3.10.450.50">
    <property type="match status" value="1"/>
</dbReference>
<dbReference type="SUPFAM" id="SSF54427">
    <property type="entry name" value="NTF2-like"/>
    <property type="match status" value="1"/>
</dbReference>
<name>A0A2T7W3G7_MICTE</name>
<dbReference type="GO" id="GO:0004175">
    <property type="term" value="F:endopeptidase activity"/>
    <property type="evidence" value="ECO:0007669"/>
    <property type="project" value="UniProtKB-ARBA"/>
</dbReference>
<keyword evidence="2" id="KW-1133">Transmembrane helix</keyword>